<protein>
    <submittedName>
        <fullName evidence="2">Cytochrome d ubiquinol oxidase subunit II</fullName>
    </submittedName>
</protein>
<feature type="transmembrane region" description="Helical" evidence="1">
    <location>
        <begin position="48"/>
        <end position="68"/>
    </location>
</feature>
<gene>
    <name evidence="2" type="ORF">GJV76_00705</name>
</gene>
<evidence type="ECO:0000256" key="1">
    <source>
        <dbReference type="SAM" id="Phobius"/>
    </source>
</evidence>
<dbReference type="AlphaFoldDB" id="A0A6I3LFV0"/>
<evidence type="ECO:0000313" key="3">
    <source>
        <dbReference type="Proteomes" id="UP000438760"/>
    </source>
</evidence>
<keyword evidence="1" id="KW-0472">Membrane</keyword>
<feature type="transmembrane region" description="Helical" evidence="1">
    <location>
        <begin position="75"/>
        <end position="96"/>
    </location>
</feature>
<keyword evidence="1" id="KW-1133">Transmembrane helix</keyword>
<feature type="transmembrane region" description="Helical" evidence="1">
    <location>
        <begin position="116"/>
        <end position="132"/>
    </location>
</feature>
<dbReference type="Proteomes" id="UP000438760">
    <property type="component" value="Unassembled WGS sequence"/>
</dbReference>
<evidence type="ECO:0000313" key="2">
    <source>
        <dbReference type="EMBL" id="MTG96674.1"/>
    </source>
</evidence>
<dbReference type="EMBL" id="WMJX01000001">
    <property type="protein sequence ID" value="MTG96674.1"/>
    <property type="molecule type" value="Genomic_DNA"/>
</dbReference>
<name>A0A6I3LFV0_9FLAO</name>
<proteinExistence type="predicted"/>
<organism evidence="2 3">
    <name type="scientific">Myroides albus</name>
    <dbReference type="NCBI Taxonomy" id="2562892"/>
    <lineage>
        <taxon>Bacteria</taxon>
        <taxon>Pseudomonadati</taxon>
        <taxon>Bacteroidota</taxon>
        <taxon>Flavobacteriia</taxon>
        <taxon>Flavobacteriales</taxon>
        <taxon>Flavobacteriaceae</taxon>
        <taxon>Myroides</taxon>
    </lineage>
</organism>
<reference evidence="2 3" key="1">
    <citation type="submission" date="2019-11" db="EMBL/GenBank/DDBJ databases">
        <title>Genome of Strain BIT-d1.</title>
        <authorList>
            <person name="Yang Y."/>
        </authorList>
    </citation>
    <scope>NUCLEOTIDE SEQUENCE [LARGE SCALE GENOMIC DNA]</scope>
    <source>
        <strain evidence="2 3">BIT-d1</strain>
    </source>
</reference>
<sequence>MGKNITILALVQLILSYVSAELMGRMSFIGRQGINFVYTQYTVLKTPWKTALIIFSIQLILILILAMFKFFTARYISITVIVFALLAGFAGAYYTFLDLTTTSHKTMGTMFRIGSYLFWGSWTITCLFFMFLRKKKLPLHQLDIVNEERKEEQEEKPTN</sequence>
<keyword evidence="1" id="KW-0812">Transmembrane</keyword>
<accession>A0A6I3LFV0</accession>
<keyword evidence="3" id="KW-1185">Reference proteome</keyword>
<dbReference type="RefSeq" id="WP_155090722.1">
    <property type="nucleotide sequence ID" value="NZ_WMJX01000001.1"/>
</dbReference>
<dbReference type="OrthoDB" id="1149093at2"/>
<comment type="caution">
    <text evidence="2">The sequence shown here is derived from an EMBL/GenBank/DDBJ whole genome shotgun (WGS) entry which is preliminary data.</text>
</comment>